<dbReference type="RefSeq" id="WP_008155507.1">
    <property type="nucleotide sequence ID" value="NZ_JH976465.1"/>
</dbReference>
<evidence type="ECO:0000256" key="1">
    <source>
        <dbReference type="ARBA" id="ARBA00004442"/>
    </source>
</evidence>
<proteinExistence type="inferred from homology"/>
<dbReference type="Pfam" id="PF02321">
    <property type="entry name" value="OEP"/>
    <property type="match status" value="2"/>
</dbReference>
<comment type="similarity">
    <text evidence="2">Belongs to the outer membrane factor (OMF) (TC 1.B.17) family.</text>
</comment>
<reference evidence="8 9" key="1">
    <citation type="submission" date="2012-02" db="EMBL/GenBank/DDBJ databases">
        <title>The Genome Sequence of Parabacteroides johnsonii CL02T12C29.</title>
        <authorList>
            <consortium name="The Broad Institute Genome Sequencing Platform"/>
            <person name="Earl A."/>
            <person name="Ward D."/>
            <person name="Feldgarden M."/>
            <person name="Gevers D."/>
            <person name="Zitomersky N.L."/>
            <person name="Coyne M.J."/>
            <person name="Comstock L.E."/>
            <person name="Young S.K."/>
            <person name="Zeng Q."/>
            <person name="Gargeya S."/>
            <person name="Fitzgerald M."/>
            <person name="Haas B."/>
            <person name="Abouelleil A."/>
            <person name="Alvarado L."/>
            <person name="Arachchi H.M."/>
            <person name="Berlin A."/>
            <person name="Chapman S.B."/>
            <person name="Gearin G."/>
            <person name="Goldberg J."/>
            <person name="Griggs A."/>
            <person name="Gujja S."/>
            <person name="Hansen M."/>
            <person name="Heiman D."/>
            <person name="Howarth C."/>
            <person name="Larimer J."/>
            <person name="Lui A."/>
            <person name="MacDonald P.J.P."/>
            <person name="McCowen C."/>
            <person name="Montmayeur A."/>
            <person name="Murphy C."/>
            <person name="Neiman D."/>
            <person name="Pearson M."/>
            <person name="Priest M."/>
            <person name="Roberts A."/>
            <person name="Saif S."/>
            <person name="Shea T."/>
            <person name="Sisk P."/>
            <person name="Stolte C."/>
            <person name="Sykes S."/>
            <person name="Wortman J."/>
            <person name="Nusbaum C."/>
            <person name="Birren B."/>
        </authorList>
    </citation>
    <scope>NUCLEOTIDE SEQUENCE [LARGE SCALE GENOMIC DNA]</scope>
    <source>
        <strain evidence="8 9">CL02T12C29</strain>
    </source>
</reference>
<dbReference type="eggNOG" id="COG1538">
    <property type="taxonomic scope" value="Bacteria"/>
</dbReference>
<dbReference type="OrthoDB" id="9807719at2"/>
<dbReference type="EMBL" id="AGZP01000011">
    <property type="protein sequence ID" value="EKN12423.1"/>
    <property type="molecule type" value="Genomic_DNA"/>
</dbReference>
<comment type="subcellular location">
    <subcellularLocation>
        <location evidence="1">Cell outer membrane</location>
    </subcellularLocation>
</comment>
<dbReference type="AlphaFoldDB" id="K6A9S4"/>
<accession>K6A9S4</accession>
<comment type="caution">
    <text evidence="8">The sequence shown here is derived from an EMBL/GenBank/DDBJ whole genome shotgun (WGS) entry which is preliminary data.</text>
</comment>
<dbReference type="PANTHER" id="PTHR30026">
    <property type="entry name" value="OUTER MEMBRANE PROTEIN TOLC"/>
    <property type="match status" value="1"/>
</dbReference>
<sequence length="427" mass="48064">MKLYIRQFFLIGLGLMACLRMPAQHTYTLDECIDEALKNNVRIKNADNDLSVAKHGSKEAFTKYFPSLSATGGGFMADKGLIQLEMSPEMEMSILKNGIVGGVSASMPLFTGGQIVNANKLAKVNVEVSRLQHGLSVNEVKLVTERYFWQIVKLKEMLNTLSSVEGQLESIRKDVEASVDAGVTNRNDLLQVQLRKNETRSTRISVENALSVSRKLLAQYIGCASDSIDVAFDFGGTLPSHPDNLYRIPESALVLTNEYSLLQQDVKASRLQYRMSVGKNLPSIAIGGGYMYDNLMDKDHSFWMGFATVSVPLSGWWGGSHDMKKHKLRLRNAENRFTDQSQLLIIRMQNTWNDLTDAYQQVEIAVESIGQATENLRLQTDYYHAGTCTMSDLLEAQTLYQQSRDKYVESYARYEVKKREYLQATGR</sequence>
<keyword evidence="4" id="KW-1134">Transmembrane beta strand</keyword>
<keyword evidence="3" id="KW-0813">Transport</keyword>
<keyword evidence="5" id="KW-0812">Transmembrane</keyword>
<organism evidence="8 9">
    <name type="scientific">Parabacteroides johnsonii CL02T12C29</name>
    <dbReference type="NCBI Taxonomy" id="999419"/>
    <lineage>
        <taxon>Bacteria</taxon>
        <taxon>Pseudomonadati</taxon>
        <taxon>Bacteroidota</taxon>
        <taxon>Bacteroidia</taxon>
        <taxon>Bacteroidales</taxon>
        <taxon>Tannerellaceae</taxon>
        <taxon>Parabacteroides</taxon>
    </lineage>
</organism>
<name>K6A9S4_9BACT</name>
<dbReference type="InterPro" id="IPR051906">
    <property type="entry name" value="TolC-like"/>
</dbReference>
<protein>
    <recommendedName>
        <fullName evidence="10">Outer membrane efflux protein</fullName>
    </recommendedName>
</protein>
<evidence type="ECO:0000256" key="2">
    <source>
        <dbReference type="ARBA" id="ARBA00007613"/>
    </source>
</evidence>
<evidence type="ECO:0000256" key="4">
    <source>
        <dbReference type="ARBA" id="ARBA00022452"/>
    </source>
</evidence>
<dbReference type="Proteomes" id="UP000001218">
    <property type="component" value="Unassembled WGS sequence"/>
</dbReference>
<dbReference type="GO" id="GO:0009279">
    <property type="term" value="C:cell outer membrane"/>
    <property type="evidence" value="ECO:0007669"/>
    <property type="project" value="UniProtKB-SubCell"/>
</dbReference>
<dbReference type="PANTHER" id="PTHR30026:SF20">
    <property type="entry name" value="OUTER MEMBRANE PROTEIN TOLC"/>
    <property type="match status" value="1"/>
</dbReference>
<evidence type="ECO:0008006" key="10">
    <source>
        <dbReference type="Google" id="ProtNLM"/>
    </source>
</evidence>
<evidence type="ECO:0000313" key="8">
    <source>
        <dbReference type="EMBL" id="EKN12423.1"/>
    </source>
</evidence>
<gene>
    <name evidence="8" type="ORF">HMPREF1077_01199</name>
</gene>
<keyword evidence="6" id="KW-0472">Membrane</keyword>
<dbReference type="GO" id="GO:0015288">
    <property type="term" value="F:porin activity"/>
    <property type="evidence" value="ECO:0007669"/>
    <property type="project" value="TreeGrafter"/>
</dbReference>
<evidence type="ECO:0000313" key="9">
    <source>
        <dbReference type="Proteomes" id="UP000001218"/>
    </source>
</evidence>
<dbReference type="PROSITE" id="PS51257">
    <property type="entry name" value="PROKAR_LIPOPROTEIN"/>
    <property type="match status" value="1"/>
</dbReference>
<dbReference type="Gene3D" id="1.20.1600.10">
    <property type="entry name" value="Outer membrane efflux proteins (OEP)"/>
    <property type="match status" value="1"/>
</dbReference>
<dbReference type="InterPro" id="IPR003423">
    <property type="entry name" value="OMP_efflux"/>
</dbReference>
<evidence type="ECO:0000256" key="5">
    <source>
        <dbReference type="ARBA" id="ARBA00022692"/>
    </source>
</evidence>
<dbReference type="PATRIC" id="fig|999419.3.peg.1225"/>
<dbReference type="HOGENOM" id="CLU_012817_12_2_10"/>
<evidence type="ECO:0000256" key="7">
    <source>
        <dbReference type="ARBA" id="ARBA00023237"/>
    </source>
</evidence>
<evidence type="ECO:0000256" key="3">
    <source>
        <dbReference type="ARBA" id="ARBA00022448"/>
    </source>
</evidence>
<keyword evidence="7" id="KW-0998">Cell outer membrane</keyword>
<dbReference type="GO" id="GO:1990281">
    <property type="term" value="C:efflux pump complex"/>
    <property type="evidence" value="ECO:0007669"/>
    <property type="project" value="TreeGrafter"/>
</dbReference>
<evidence type="ECO:0000256" key="6">
    <source>
        <dbReference type="ARBA" id="ARBA00023136"/>
    </source>
</evidence>
<dbReference type="SUPFAM" id="SSF56954">
    <property type="entry name" value="Outer membrane efflux proteins (OEP)"/>
    <property type="match status" value="1"/>
</dbReference>
<dbReference type="GO" id="GO:0015562">
    <property type="term" value="F:efflux transmembrane transporter activity"/>
    <property type="evidence" value="ECO:0007669"/>
    <property type="project" value="InterPro"/>
</dbReference>